<evidence type="ECO:0000256" key="2">
    <source>
        <dbReference type="ARBA" id="ARBA00022526"/>
    </source>
</evidence>
<reference evidence="3 4" key="1">
    <citation type="submission" date="2018-06" db="EMBL/GenBank/DDBJ databases">
        <authorList>
            <consortium name="Pathogen Informatics"/>
            <person name="Doyle S."/>
        </authorList>
    </citation>
    <scope>NUCLEOTIDE SEQUENCE [LARGE SCALE GENOMIC DNA]</scope>
    <source>
        <strain evidence="3 4">NCTC11343</strain>
    </source>
</reference>
<dbReference type="Proteomes" id="UP000251241">
    <property type="component" value="Unassembled WGS sequence"/>
</dbReference>
<keyword evidence="2" id="KW-0119">Carbohydrate metabolism</keyword>
<dbReference type="GO" id="GO:0006006">
    <property type="term" value="P:glucose metabolic process"/>
    <property type="evidence" value="ECO:0007669"/>
    <property type="project" value="UniProtKB-KW"/>
</dbReference>
<dbReference type="InterPro" id="IPR050282">
    <property type="entry name" value="Cycloisomerase_2"/>
</dbReference>
<evidence type="ECO:0000313" key="3">
    <source>
        <dbReference type="EMBL" id="SPZ87096.1"/>
    </source>
</evidence>
<evidence type="ECO:0000256" key="1">
    <source>
        <dbReference type="ARBA" id="ARBA00005564"/>
    </source>
</evidence>
<comment type="similarity">
    <text evidence="1">Belongs to the cycloisomerase 2 family.</text>
</comment>
<name>A0A2X2J5K7_SPHMU</name>
<dbReference type="Gene3D" id="2.130.10.10">
    <property type="entry name" value="YVTN repeat-like/Quinoprotein amine dehydrogenase"/>
    <property type="match status" value="1"/>
</dbReference>
<evidence type="ECO:0000313" key="4">
    <source>
        <dbReference type="Proteomes" id="UP000251241"/>
    </source>
</evidence>
<dbReference type="PANTHER" id="PTHR30344:SF1">
    <property type="entry name" value="6-PHOSPHOGLUCONOLACTONASE"/>
    <property type="match status" value="1"/>
</dbReference>
<dbReference type="SUPFAM" id="SSF51004">
    <property type="entry name" value="C-terminal (heme d1) domain of cytochrome cd1-nitrite reductase"/>
    <property type="match status" value="1"/>
</dbReference>
<dbReference type="GeneID" id="97182647"/>
<dbReference type="InterPro" id="IPR015943">
    <property type="entry name" value="WD40/YVTN_repeat-like_dom_sf"/>
</dbReference>
<gene>
    <name evidence="3" type="ORF">NCTC11343_02708</name>
</gene>
<dbReference type="RefSeq" id="WP_172462406.1">
    <property type="nucleotide sequence ID" value="NZ_CP069793.1"/>
</dbReference>
<dbReference type="GO" id="GO:0017057">
    <property type="term" value="F:6-phosphogluconolactonase activity"/>
    <property type="evidence" value="ECO:0007669"/>
    <property type="project" value="TreeGrafter"/>
</dbReference>
<dbReference type="InterPro" id="IPR019405">
    <property type="entry name" value="Lactonase_7-beta_prop"/>
</dbReference>
<dbReference type="AlphaFoldDB" id="A0A2X2J5K7"/>
<protein>
    <submittedName>
        <fullName evidence="3">6-phosphogluconolactonase</fullName>
    </submittedName>
</protein>
<dbReference type="Pfam" id="PF10282">
    <property type="entry name" value="Lactonase"/>
    <property type="match status" value="1"/>
</dbReference>
<proteinExistence type="inferred from homology"/>
<keyword evidence="2" id="KW-0313">Glucose metabolism</keyword>
<sequence>MKKAFVYLMTILPLASFAQQIPMFVGTYTSKTASKGIYIYNFDVKTGETTLLSTQESKDPSFLARNNNFIYAVNEVPNQEGTVSAYSFKDGHLTFLNSLPSGGESPCFVEVHPKGSLLAVANYTGGSAALFDLESNGVLSKRARLIQHEGKGVDPVRQEKPHVHSTFFSNKGDKLYVQDLGLDEISIYPVNKAGNVYSLADESEDVFTPAGGGPRHIVFDKKEKFLYVVLEMTGQIASYKKDGDAWMYQSTFDINPEGFKGSNGGADIKISADGKFLYATNRGDANTIATFSVEKDGELKKISNLSVKGKGPRNFNLSPDGKYLLVANQYTNNIVLFSRDAKTGLLTDTGKEIAVPAPVCIIF</sequence>
<organism evidence="3 4">
    <name type="scientific">Sphingobacterium multivorum</name>
    <dbReference type="NCBI Taxonomy" id="28454"/>
    <lineage>
        <taxon>Bacteria</taxon>
        <taxon>Pseudomonadati</taxon>
        <taxon>Bacteroidota</taxon>
        <taxon>Sphingobacteriia</taxon>
        <taxon>Sphingobacteriales</taxon>
        <taxon>Sphingobacteriaceae</taxon>
        <taxon>Sphingobacterium</taxon>
    </lineage>
</organism>
<dbReference type="EMBL" id="UAUU01000009">
    <property type="protein sequence ID" value="SPZ87096.1"/>
    <property type="molecule type" value="Genomic_DNA"/>
</dbReference>
<dbReference type="PANTHER" id="PTHR30344">
    <property type="entry name" value="6-PHOSPHOGLUCONOLACTONASE-RELATED"/>
    <property type="match status" value="1"/>
</dbReference>
<dbReference type="InterPro" id="IPR011048">
    <property type="entry name" value="Haem_d1_sf"/>
</dbReference>
<dbReference type="GO" id="GO:0005829">
    <property type="term" value="C:cytosol"/>
    <property type="evidence" value="ECO:0007669"/>
    <property type="project" value="TreeGrafter"/>
</dbReference>
<accession>A0A2X2J5K7</accession>